<evidence type="ECO:0000313" key="1">
    <source>
        <dbReference type="EMBL" id="GBO37508.1"/>
    </source>
</evidence>
<accession>A0A4Y2WLE5</accession>
<keyword evidence="2" id="KW-1185">Reference proteome</keyword>
<protein>
    <submittedName>
        <fullName evidence="1">Uncharacterized protein</fullName>
    </submittedName>
</protein>
<dbReference type="Proteomes" id="UP000499080">
    <property type="component" value="Unassembled WGS sequence"/>
</dbReference>
<reference evidence="1 2" key="1">
    <citation type="journal article" date="2019" name="Sci. Rep.">
        <title>Orb-weaving spider Araneus ventricosus genome elucidates the spidroin gene catalogue.</title>
        <authorList>
            <person name="Kono N."/>
            <person name="Nakamura H."/>
            <person name="Ohtoshi R."/>
            <person name="Moran D.A.P."/>
            <person name="Shinohara A."/>
            <person name="Yoshida Y."/>
            <person name="Fujiwara M."/>
            <person name="Mori M."/>
            <person name="Tomita M."/>
            <person name="Arakawa K."/>
        </authorList>
    </citation>
    <scope>NUCLEOTIDE SEQUENCE [LARGE SCALE GENOMIC DNA]</scope>
</reference>
<dbReference type="AlphaFoldDB" id="A0A4Y2WLE5"/>
<organism evidence="1 2">
    <name type="scientific">Araneus ventricosus</name>
    <name type="common">Orbweaver spider</name>
    <name type="synonym">Epeira ventricosa</name>
    <dbReference type="NCBI Taxonomy" id="182803"/>
    <lineage>
        <taxon>Eukaryota</taxon>
        <taxon>Metazoa</taxon>
        <taxon>Ecdysozoa</taxon>
        <taxon>Arthropoda</taxon>
        <taxon>Chelicerata</taxon>
        <taxon>Arachnida</taxon>
        <taxon>Araneae</taxon>
        <taxon>Araneomorphae</taxon>
        <taxon>Entelegynae</taxon>
        <taxon>Araneoidea</taxon>
        <taxon>Araneidae</taxon>
        <taxon>Araneus</taxon>
    </lineage>
</organism>
<proteinExistence type="predicted"/>
<gene>
    <name evidence="1" type="ORF">AVEN_248392_1</name>
</gene>
<sequence>MSNLDKDPNKANSSMLYPHAVLSEMGITDETDSKNSRRFFSHIYLECQCSLITNRQTIEPPPAQHPLLQSHCRFQREFQTTDQRGRKIDPRARQQGGACLPAEASLARRTQFSTAPATTSLAFLWHHCSHLTPVSEGLREAEGTHPTLLRCKRD</sequence>
<dbReference type="EMBL" id="BGPR01061973">
    <property type="protein sequence ID" value="GBO37508.1"/>
    <property type="molecule type" value="Genomic_DNA"/>
</dbReference>
<name>A0A4Y2WLE5_ARAVE</name>
<evidence type="ECO:0000313" key="2">
    <source>
        <dbReference type="Proteomes" id="UP000499080"/>
    </source>
</evidence>
<comment type="caution">
    <text evidence="1">The sequence shown here is derived from an EMBL/GenBank/DDBJ whole genome shotgun (WGS) entry which is preliminary data.</text>
</comment>